<dbReference type="Pfam" id="PF04965">
    <property type="entry name" value="GPW_gp25"/>
    <property type="match status" value="1"/>
</dbReference>
<dbReference type="AlphaFoldDB" id="A0A1T4VW81"/>
<dbReference type="PANTHER" id="PTHR38595:SF1">
    <property type="entry name" value="TYPE VI SECRETION SYSTEM COMPONENT TSSE1"/>
    <property type="match status" value="1"/>
</dbReference>
<proteinExistence type="predicted"/>
<evidence type="ECO:0000313" key="3">
    <source>
        <dbReference type="Proteomes" id="UP000242432"/>
    </source>
</evidence>
<dbReference type="RefSeq" id="WP_078929490.1">
    <property type="nucleotide sequence ID" value="NZ_FUXX01000057.1"/>
</dbReference>
<name>A0A1T4VW81_9GAMM</name>
<evidence type="ECO:0000313" key="2">
    <source>
        <dbReference type="EMBL" id="SKA69253.1"/>
    </source>
</evidence>
<sequence>MSDKLKQRQQYYLPSLLSRLTKEDVESISDLEMLKNEILDNIFMLLNSRVRPEKDDLGNDPYLYRSVLGYGLSDFCGVPHSSASIDSLLNEIREQIEFFEPRLDPSSIKVNKVNGNDTKSDSTVKIEITGRVSVPPYTDDVDFLFILDLESGVPQIRKE</sequence>
<evidence type="ECO:0000259" key="1">
    <source>
        <dbReference type="Pfam" id="PF04965"/>
    </source>
</evidence>
<protein>
    <submittedName>
        <fullName evidence="2">Gene 25-like lysozyme</fullName>
    </submittedName>
</protein>
<dbReference type="SUPFAM" id="SSF160719">
    <property type="entry name" value="gpW/gp25-like"/>
    <property type="match status" value="1"/>
</dbReference>
<dbReference type="Proteomes" id="UP000242432">
    <property type="component" value="Unassembled WGS sequence"/>
</dbReference>
<dbReference type="InterPro" id="IPR017737">
    <property type="entry name" value="TssE1-like"/>
</dbReference>
<feature type="domain" description="IraD/Gp25-like" evidence="1">
    <location>
        <begin position="34"/>
        <end position="134"/>
    </location>
</feature>
<dbReference type="InterPro" id="IPR053176">
    <property type="entry name" value="T6SS_TssE1-like"/>
</dbReference>
<dbReference type="InterPro" id="IPR007048">
    <property type="entry name" value="IraD/Gp25-like"/>
</dbReference>
<dbReference type="Gene3D" id="3.10.450.40">
    <property type="match status" value="1"/>
</dbReference>
<dbReference type="PANTHER" id="PTHR38595">
    <property type="entry name" value="CYTOPLASMIC PROTEIN-RELATED"/>
    <property type="match status" value="1"/>
</dbReference>
<dbReference type="NCBIfam" id="TIGR03357">
    <property type="entry name" value="VI_zyme"/>
    <property type="match status" value="1"/>
</dbReference>
<dbReference type="EMBL" id="FUXX01000057">
    <property type="protein sequence ID" value="SKA69253.1"/>
    <property type="molecule type" value="Genomic_DNA"/>
</dbReference>
<organism evidence="2 3">
    <name type="scientific">Succinivibrio dextrinosolvens DSM 3072</name>
    <dbReference type="NCBI Taxonomy" id="1123324"/>
    <lineage>
        <taxon>Bacteria</taxon>
        <taxon>Pseudomonadati</taxon>
        <taxon>Pseudomonadota</taxon>
        <taxon>Gammaproteobacteria</taxon>
        <taxon>Aeromonadales</taxon>
        <taxon>Succinivibrionaceae</taxon>
        <taxon>Succinivibrio</taxon>
    </lineage>
</organism>
<accession>A0A1T4VW81</accession>
<reference evidence="3" key="1">
    <citation type="submission" date="2017-02" db="EMBL/GenBank/DDBJ databases">
        <authorList>
            <person name="Varghese N."/>
            <person name="Submissions S."/>
        </authorList>
    </citation>
    <scope>NUCLEOTIDE SEQUENCE [LARGE SCALE GENOMIC DNA]</scope>
    <source>
        <strain evidence="3">DSM 3072</strain>
    </source>
</reference>
<gene>
    <name evidence="2" type="ORF">SAMN02745213_02187</name>
</gene>
<keyword evidence="3" id="KW-1185">Reference proteome</keyword>